<comment type="subcellular location">
    <subcellularLocation>
        <location evidence="1">Nucleus</location>
    </subcellularLocation>
</comment>
<evidence type="ECO:0000256" key="4">
    <source>
        <dbReference type="ARBA" id="ARBA00022786"/>
    </source>
</evidence>
<dbReference type="GO" id="GO:0036503">
    <property type="term" value="P:ERAD pathway"/>
    <property type="evidence" value="ECO:0007669"/>
    <property type="project" value="InterPro"/>
</dbReference>
<evidence type="ECO:0000313" key="7">
    <source>
        <dbReference type="EMBL" id="ETO27546.1"/>
    </source>
</evidence>
<dbReference type="InterPro" id="IPR019474">
    <property type="entry name" value="Ub_conjug_fac_E4_core"/>
</dbReference>
<dbReference type="Pfam" id="PF10408">
    <property type="entry name" value="Ufd2P_core"/>
    <property type="match status" value="1"/>
</dbReference>
<dbReference type="OrthoDB" id="20295at2759"/>
<gene>
    <name evidence="7" type="ORF">RFI_09584</name>
</gene>
<dbReference type="PANTHER" id="PTHR13931:SF2">
    <property type="entry name" value="UBIQUITIN CONJUGATION FACTOR E4 B"/>
    <property type="match status" value="1"/>
</dbReference>
<evidence type="ECO:0000259" key="6">
    <source>
        <dbReference type="Pfam" id="PF10408"/>
    </source>
</evidence>
<dbReference type="GO" id="GO:0005737">
    <property type="term" value="C:cytoplasm"/>
    <property type="evidence" value="ECO:0007669"/>
    <property type="project" value="TreeGrafter"/>
</dbReference>
<comment type="caution">
    <text evidence="7">The sequence shown here is derived from an EMBL/GenBank/DDBJ whole genome shotgun (WGS) entry which is preliminary data.</text>
</comment>
<protein>
    <submittedName>
        <fullName evidence="7">Ubiquitin conjugation factor E4 B</fullName>
    </submittedName>
</protein>
<keyword evidence="5" id="KW-0539">Nucleus</keyword>
<dbReference type="InterPro" id="IPR045132">
    <property type="entry name" value="UBE4"/>
</dbReference>
<accession>X6NNH5</accession>
<sequence>MQAHGYSQSAFNRQSVLRCILFLMGGNTPLKSLYLRACLLDVLMSFLPAEVDKIELSTQEGTEQNRLLVYQHEQHEFNRFEICQKEFVPVLLELYRDVERTGHAAQYYDKFKFRVQISKILKFLFQFKPHLDNLHASWNRSPEMFVGFLNMLINDLIYSLDHGLDGIAEVRELEENTSSNLSESEQEQKTNEIGEKRDLIKYYMLLAYESLDLLYYISVQIQKPFFHEHILPRMATLVSVYLDRLAGRAAQLKIGNMEQYNFKPRFLLTTIVKMVLILSVNEEFLRALVGDDALFRAEYYEKAVRFLRKHNLLPSREVDKFEILLQELIAKADERRNIEYINVTMFLLLLLYGK</sequence>
<keyword evidence="8" id="KW-1185">Reference proteome</keyword>
<dbReference type="PANTHER" id="PTHR13931">
    <property type="entry name" value="UBIQUITINATION FACTOR E4"/>
    <property type="match status" value="1"/>
</dbReference>
<evidence type="ECO:0000256" key="1">
    <source>
        <dbReference type="ARBA" id="ARBA00004123"/>
    </source>
</evidence>
<dbReference type="GO" id="GO:0006511">
    <property type="term" value="P:ubiquitin-dependent protein catabolic process"/>
    <property type="evidence" value="ECO:0007669"/>
    <property type="project" value="InterPro"/>
</dbReference>
<dbReference type="GO" id="GO:0000209">
    <property type="term" value="P:protein polyubiquitination"/>
    <property type="evidence" value="ECO:0007669"/>
    <property type="project" value="TreeGrafter"/>
</dbReference>
<dbReference type="GO" id="GO:0034450">
    <property type="term" value="F:ubiquitin-ubiquitin ligase activity"/>
    <property type="evidence" value="ECO:0007669"/>
    <property type="project" value="InterPro"/>
</dbReference>
<name>X6NNH5_RETFI</name>
<dbReference type="AlphaFoldDB" id="X6NNH5"/>
<comment type="pathway">
    <text evidence="2">Protein modification; protein ubiquitination.</text>
</comment>
<keyword evidence="4" id="KW-0833">Ubl conjugation pathway</keyword>
<proteinExistence type="predicted"/>
<dbReference type="GO" id="GO:0000151">
    <property type="term" value="C:ubiquitin ligase complex"/>
    <property type="evidence" value="ECO:0007669"/>
    <property type="project" value="InterPro"/>
</dbReference>
<evidence type="ECO:0000256" key="5">
    <source>
        <dbReference type="ARBA" id="ARBA00023242"/>
    </source>
</evidence>
<dbReference type="UniPathway" id="UPA00143"/>
<dbReference type="Proteomes" id="UP000023152">
    <property type="component" value="Unassembled WGS sequence"/>
</dbReference>
<keyword evidence="3" id="KW-0808">Transferase</keyword>
<evidence type="ECO:0000256" key="2">
    <source>
        <dbReference type="ARBA" id="ARBA00004906"/>
    </source>
</evidence>
<reference evidence="7 8" key="1">
    <citation type="journal article" date="2013" name="Curr. Biol.">
        <title>The Genome of the Foraminiferan Reticulomyxa filosa.</title>
        <authorList>
            <person name="Glockner G."/>
            <person name="Hulsmann N."/>
            <person name="Schleicher M."/>
            <person name="Noegel A.A."/>
            <person name="Eichinger L."/>
            <person name="Gallinger C."/>
            <person name="Pawlowski J."/>
            <person name="Sierra R."/>
            <person name="Euteneuer U."/>
            <person name="Pillet L."/>
            <person name="Moustafa A."/>
            <person name="Platzer M."/>
            <person name="Groth M."/>
            <person name="Szafranski K."/>
            <person name="Schliwa M."/>
        </authorList>
    </citation>
    <scope>NUCLEOTIDE SEQUENCE [LARGE SCALE GENOMIC DNA]</scope>
</reference>
<feature type="domain" description="Ubiquitin conjugation factor E4 core" evidence="6">
    <location>
        <begin position="9"/>
        <end position="327"/>
    </location>
</feature>
<evidence type="ECO:0000313" key="8">
    <source>
        <dbReference type="Proteomes" id="UP000023152"/>
    </source>
</evidence>
<dbReference type="EMBL" id="ASPP01007191">
    <property type="protein sequence ID" value="ETO27546.1"/>
    <property type="molecule type" value="Genomic_DNA"/>
</dbReference>
<organism evidence="7 8">
    <name type="scientific">Reticulomyxa filosa</name>
    <dbReference type="NCBI Taxonomy" id="46433"/>
    <lineage>
        <taxon>Eukaryota</taxon>
        <taxon>Sar</taxon>
        <taxon>Rhizaria</taxon>
        <taxon>Retaria</taxon>
        <taxon>Foraminifera</taxon>
        <taxon>Monothalamids</taxon>
        <taxon>Reticulomyxidae</taxon>
        <taxon>Reticulomyxa</taxon>
    </lineage>
</organism>
<evidence type="ECO:0000256" key="3">
    <source>
        <dbReference type="ARBA" id="ARBA00022679"/>
    </source>
</evidence>
<dbReference type="GO" id="GO:0005634">
    <property type="term" value="C:nucleus"/>
    <property type="evidence" value="ECO:0007669"/>
    <property type="project" value="UniProtKB-SubCell"/>
</dbReference>